<dbReference type="AlphaFoldDB" id="A0A5M8Q543"/>
<dbReference type="SMART" id="SM00297">
    <property type="entry name" value="BROMO"/>
    <property type="match status" value="1"/>
</dbReference>
<dbReference type="Pfam" id="PF00439">
    <property type="entry name" value="Bromodomain"/>
    <property type="match status" value="1"/>
</dbReference>
<dbReference type="EMBL" id="VXIT01000001">
    <property type="protein sequence ID" value="KAA6416209.1"/>
    <property type="molecule type" value="Genomic_DNA"/>
</dbReference>
<proteinExistence type="predicted"/>
<gene>
    <name evidence="4" type="ORF">FRX48_00929</name>
</gene>
<evidence type="ECO:0000313" key="4">
    <source>
        <dbReference type="EMBL" id="KAA6416209.1"/>
    </source>
</evidence>
<organism evidence="4 5">
    <name type="scientific">Lasallia pustulata</name>
    <dbReference type="NCBI Taxonomy" id="136370"/>
    <lineage>
        <taxon>Eukaryota</taxon>
        <taxon>Fungi</taxon>
        <taxon>Dikarya</taxon>
        <taxon>Ascomycota</taxon>
        <taxon>Pezizomycotina</taxon>
        <taxon>Lecanoromycetes</taxon>
        <taxon>OSLEUM clade</taxon>
        <taxon>Umbilicariomycetidae</taxon>
        <taxon>Umbilicariales</taxon>
        <taxon>Umbilicariaceae</taxon>
        <taxon>Lasallia</taxon>
    </lineage>
</organism>
<feature type="domain" description="Bromo" evidence="3">
    <location>
        <begin position="5"/>
        <end position="77"/>
    </location>
</feature>
<evidence type="ECO:0000256" key="2">
    <source>
        <dbReference type="PROSITE-ProRule" id="PRU00035"/>
    </source>
</evidence>
<dbReference type="GO" id="GO:0000785">
    <property type="term" value="C:chromatin"/>
    <property type="evidence" value="ECO:0007669"/>
    <property type="project" value="TreeGrafter"/>
</dbReference>
<dbReference type="OrthoDB" id="784962at2759"/>
<dbReference type="GO" id="GO:0006355">
    <property type="term" value="P:regulation of DNA-templated transcription"/>
    <property type="evidence" value="ECO:0007669"/>
    <property type="project" value="TreeGrafter"/>
</dbReference>
<dbReference type="InterPro" id="IPR001487">
    <property type="entry name" value="Bromodomain"/>
</dbReference>
<accession>A0A5M8Q543</accession>
<dbReference type="InterPro" id="IPR036427">
    <property type="entry name" value="Bromodomain-like_sf"/>
</dbReference>
<dbReference type="GO" id="GO:0006338">
    <property type="term" value="P:chromatin remodeling"/>
    <property type="evidence" value="ECO:0007669"/>
    <property type="project" value="TreeGrafter"/>
</dbReference>
<dbReference type="PANTHER" id="PTHR22880:SF225">
    <property type="entry name" value="BROMODOMAIN-CONTAINING PROTEIN BET-1-RELATED"/>
    <property type="match status" value="1"/>
</dbReference>
<dbReference type="SUPFAM" id="SSF47370">
    <property type="entry name" value="Bromodomain"/>
    <property type="match status" value="1"/>
</dbReference>
<evidence type="ECO:0000313" key="5">
    <source>
        <dbReference type="Proteomes" id="UP000324767"/>
    </source>
</evidence>
<name>A0A5M8Q543_9LECA</name>
<comment type="caution">
    <text evidence="4">The sequence shown here is derived from an EMBL/GenBank/DDBJ whole genome shotgun (WGS) entry which is preliminary data.</text>
</comment>
<dbReference type="Gene3D" id="1.20.920.10">
    <property type="entry name" value="Bromodomain-like"/>
    <property type="match status" value="1"/>
</dbReference>
<dbReference type="PANTHER" id="PTHR22880">
    <property type="entry name" value="FALZ-RELATED BROMODOMAIN-CONTAINING PROTEINS"/>
    <property type="match status" value="1"/>
</dbReference>
<evidence type="ECO:0000256" key="1">
    <source>
        <dbReference type="ARBA" id="ARBA00023117"/>
    </source>
</evidence>
<dbReference type="PRINTS" id="PR00503">
    <property type="entry name" value="BROMODOMAIN"/>
</dbReference>
<evidence type="ECO:0000259" key="3">
    <source>
        <dbReference type="PROSITE" id="PS50014"/>
    </source>
</evidence>
<protein>
    <recommendedName>
        <fullName evidence="3">Bromo domain-containing protein</fullName>
    </recommendedName>
</protein>
<sequence length="116" mass="13701">MNKPKHFNIGYPFYNPVDPVALNIPYYPLYIKKPMDLGTIGCKLKGGQYENAQAFESDIRLMFRNCYKLSVSRGDSMLGRQFERVFDEKWARKKQWLQETEREAQQKDVKSNEVVE</sequence>
<reference evidence="4 5" key="1">
    <citation type="submission" date="2019-09" db="EMBL/GenBank/DDBJ databases">
        <title>The hologenome of the rock-dwelling lichen Lasallia pustulata.</title>
        <authorList>
            <person name="Greshake Tzovaras B."/>
            <person name="Segers F."/>
            <person name="Bicker A."/>
            <person name="Dal Grande F."/>
            <person name="Otte J."/>
            <person name="Hankeln T."/>
            <person name="Schmitt I."/>
            <person name="Ebersberger I."/>
        </authorList>
    </citation>
    <scope>NUCLEOTIDE SEQUENCE [LARGE SCALE GENOMIC DNA]</scope>
    <source>
        <strain evidence="4">A1-1</strain>
    </source>
</reference>
<dbReference type="Proteomes" id="UP000324767">
    <property type="component" value="Unassembled WGS sequence"/>
</dbReference>
<dbReference type="GO" id="GO:0005634">
    <property type="term" value="C:nucleus"/>
    <property type="evidence" value="ECO:0007669"/>
    <property type="project" value="TreeGrafter"/>
</dbReference>
<keyword evidence="1 2" id="KW-0103">Bromodomain</keyword>
<dbReference type="InterPro" id="IPR050935">
    <property type="entry name" value="Bromo_chromatin_reader"/>
</dbReference>
<dbReference type="PROSITE" id="PS50014">
    <property type="entry name" value="BROMODOMAIN_2"/>
    <property type="match status" value="1"/>
</dbReference>